<organism evidence="4 5">
    <name type="scientific">Jeongeupia chitinilytica</name>
    <dbReference type="NCBI Taxonomy" id="1041641"/>
    <lineage>
        <taxon>Bacteria</taxon>
        <taxon>Pseudomonadati</taxon>
        <taxon>Pseudomonadota</taxon>
        <taxon>Betaproteobacteria</taxon>
        <taxon>Neisseriales</taxon>
        <taxon>Chitinibacteraceae</taxon>
        <taxon>Jeongeupia</taxon>
    </lineage>
</organism>
<evidence type="ECO:0000313" key="4">
    <source>
        <dbReference type="EMBL" id="GHD57468.1"/>
    </source>
</evidence>
<dbReference type="PROSITE" id="PS00600">
    <property type="entry name" value="AA_TRANSFER_CLASS_3"/>
    <property type="match status" value="1"/>
</dbReference>
<dbReference type="InterPro" id="IPR049704">
    <property type="entry name" value="Aminotrans_3_PPA_site"/>
</dbReference>
<dbReference type="PANTHER" id="PTHR43713:SF3">
    <property type="entry name" value="GLUTAMATE-1-SEMIALDEHYDE 2,1-AMINOMUTASE 1, CHLOROPLASTIC-RELATED"/>
    <property type="match status" value="1"/>
</dbReference>
<dbReference type="InterPro" id="IPR015424">
    <property type="entry name" value="PyrdxlP-dep_Trfase"/>
</dbReference>
<comment type="cofactor">
    <cofactor evidence="1">
        <name>pyridoxal 5'-phosphate</name>
        <dbReference type="ChEBI" id="CHEBI:597326"/>
    </cofactor>
</comment>
<dbReference type="Proteomes" id="UP000604737">
    <property type="component" value="Unassembled WGS sequence"/>
</dbReference>
<sequence>METVASKPTTLPRAITGPLNIERSMQMLEAARKLIPGVTQSMMKRPEMFALGEFPVYLAGGQGALVDDVDGNQYLDMICGLAANTLGHNHPAVVGAIQSHLAKGVLHSLPTEVEISATLALVEIIPNAEMARFFKTGADATSAAVRLSRHITGREHIITVGYNGWHDHFQFDTPGVPKAVADNTTRMPLFTPPDEPALLAKIAELGDKLACVLLSVPYNRVLSREFVQAVRAACTANGTLFILDEVVTGFRLALGGAQEFFGVDADMVCLSKGIAAGMPLSAIAGPERHLRRLDELQVSTTFGGEVLSLAVCEAVIGVYRETDYVARIAELGRHLRTGVNAAAEAVGAPLRIHGYDPIPLFLMSRDPAKHVKLMQPFQAAMARRGVLLRRDVNFICGAHTEEQIDFVIAAAADALHALQQQGVFAG</sequence>
<dbReference type="EMBL" id="BMYO01000001">
    <property type="protein sequence ID" value="GHD57468.1"/>
    <property type="molecule type" value="Genomic_DNA"/>
</dbReference>
<keyword evidence="5" id="KW-1185">Reference proteome</keyword>
<evidence type="ECO:0000256" key="1">
    <source>
        <dbReference type="ARBA" id="ARBA00001933"/>
    </source>
</evidence>
<dbReference type="SUPFAM" id="SSF53383">
    <property type="entry name" value="PLP-dependent transferases"/>
    <property type="match status" value="1"/>
</dbReference>
<dbReference type="Gene3D" id="3.40.640.10">
    <property type="entry name" value="Type I PLP-dependent aspartate aminotransferase-like (Major domain)"/>
    <property type="match status" value="1"/>
</dbReference>
<keyword evidence="4" id="KW-0808">Transferase</keyword>
<keyword evidence="4" id="KW-0032">Aminotransferase</keyword>
<accession>A0ABQ3GXQ6</accession>
<name>A0ABQ3GXQ6_9NEIS</name>
<dbReference type="RefSeq" id="WP_189458662.1">
    <property type="nucleotide sequence ID" value="NZ_BMYO01000001.1"/>
</dbReference>
<evidence type="ECO:0000256" key="2">
    <source>
        <dbReference type="ARBA" id="ARBA00022898"/>
    </source>
</evidence>
<dbReference type="GO" id="GO:0008483">
    <property type="term" value="F:transaminase activity"/>
    <property type="evidence" value="ECO:0007669"/>
    <property type="project" value="UniProtKB-KW"/>
</dbReference>
<reference evidence="5" key="1">
    <citation type="journal article" date="2019" name="Int. J. Syst. Evol. Microbiol.">
        <title>The Global Catalogue of Microorganisms (GCM) 10K type strain sequencing project: providing services to taxonomists for standard genome sequencing and annotation.</title>
        <authorList>
            <consortium name="The Broad Institute Genomics Platform"/>
            <consortium name="The Broad Institute Genome Sequencing Center for Infectious Disease"/>
            <person name="Wu L."/>
            <person name="Ma J."/>
        </authorList>
    </citation>
    <scope>NUCLEOTIDE SEQUENCE [LARGE SCALE GENOMIC DNA]</scope>
    <source>
        <strain evidence="5">KCTC 23701</strain>
    </source>
</reference>
<dbReference type="InterPro" id="IPR015422">
    <property type="entry name" value="PyrdxlP-dep_Trfase_small"/>
</dbReference>
<comment type="similarity">
    <text evidence="3">Belongs to the class-III pyridoxal-phosphate-dependent aminotransferase family.</text>
</comment>
<keyword evidence="2 3" id="KW-0663">Pyridoxal phosphate</keyword>
<dbReference type="PANTHER" id="PTHR43713">
    <property type="entry name" value="GLUTAMATE-1-SEMIALDEHYDE 2,1-AMINOMUTASE"/>
    <property type="match status" value="1"/>
</dbReference>
<dbReference type="InterPro" id="IPR005814">
    <property type="entry name" value="Aminotrans_3"/>
</dbReference>
<evidence type="ECO:0000313" key="5">
    <source>
        <dbReference type="Proteomes" id="UP000604737"/>
    </source>
</evidence>
<proteinExistence type="inferred from homology"/>
<comment type="caution">
    <text evidence="4">The sequence shown here is derived from an EMBL/GenBank/DDBJ whole genome shotgun (WGS) entry which is preliminary data.</text>
</comment>
<dbReference type="InterPro" id="IPR015421">
    <property type="entry name" value="PyrdxlP-dep_Trfase_major"/>
</dbReference>
<evidence type="ECO:0000256" key="3">
    <source>
        <dbReference type="RuleBase" id="RU003560"/>
    </source>
</evidence>
<protein>
    <submittedName>
        <fullName evidence="4">Aminotransferase class III</fullName>
    </submittedName>
</protein>
<gene>
    <name evidence="4" type="ORF">GCM10007350_06190</name>
</gene>
<dbReference type="Gene3D" id="3.90.1150.10">
    <property type="entry name" value="Aspartate Aminotransferase, domain 1"/>
    <property type="match status" value="1"/>
</dbReference>
<dbReference type="Pfam" id="PF00202">
    <property type="entry name" value="Aminotran_3"/>
    <property type="match status" value="2"/>
</dbReference>